<name>A0A161X8D2_9CLOT</name>
<dbReference type="EMBL" id="LWAE01000005">
    <property type="protein sequence ID" value="KZL90416.1"/>
    <property type="molecule type" value="Genomic_DNA"/>
</dbReference>
<reference evidence="2 3" key="1">
    <citation type="submission" date="2016-04" db="EMBL/GenBank/DDBJ databases">
        <title>Genome sequence of Clostridium magnum DSM 2767.</title>
        <authorList>
            <person name="Poehlein A."/>
            <person name="Uhlig R."/>
            <person name="Fischer R."/>
            <person name="Bahl H."/>
            <person name="Daniel R."/>
        </authorList>
    </citation>
    <scope>NUCLEOTIDE SEQUENCE [LARGE SCALE GENOMIC DNA]</scope>
    <source>
        <strain evidence="2 3">DSM 2767</strain>
    </source>
</reference>
<organism evidence="2 3">
    <name type="scientific">Clostridium magnum DSM 2767</name>
    <dbReference type="NCBI Taxonomy" id="1121326"/>
    <lineage>
        <taxon>Bacteria</taxon>
        <taxon>Bacillati</taxon>
        <taxon>Bacillota</taxon>
        <taxon>Clostridia</taxon>
        <taxon>Eubacteriales</taxon>
        <taxon>Clostridiaceae</taxon>
        <taxon>Clostridium</taxon>
    </lineage>
</organism>
<feature type="transmembrane region" description="Helical" evidence="1">
    <location>
        <begin position="7"/>
        <end position="24"/>
    </location>
</feature>
<dbReference type="AlphaFoldDB" id="A0A161X8D2"/>
<feature type="transmembrane region" description="Helical" evidence="1">
    <location>
        <begin position="88"/>
        <end position="111"/>
    </location>
</feature>
<sequence length="129" mass="14627">MDKSLKFNLIVMLILVCFISLLAYKNNISGFSQAQAITKIIKIHPEFPANTNDTITKDIEVRGGPNILITTAKVKFITKIEAVEKNSYINWFFFVILISFMLVILAILAILSINIMGKEKIIIHNCIRK</sequence>
<evidence type="ECO:0000313" key="2">
    <source>
        <dbReference type="EMBL" id="KZL90416.1"/>
    </source>
</evidence>
<keyword evidence="1" id="KW-0812">Transmembrane</keyword>
<proteinExistence type="predicted"/>
<comment type="caution">
    <text evidence="2">The sequence shown here is derived from an EMBL/GenBank/DDBJ whole genome shotgun (WGS) entry which is preliminary data.</text>
</comment>
<evidence type="ECO:0000256" key="1">
    <source>
        <dbReference type="SAM" id="Phobius"/>
    </source>
</evidence>
<gene>
    <name evidence="2" type="ORF">CLMAG_41870</name>
</gene>
<dbReference type="PATRIC" id="fig|1121326.3.peg.4245"/>
<protein>
    <submittedName>
        <fullName evidence="2">Uncharacterized protein</fullName>
    </submittedName>
</protein>
<keyword evidence="1" id="KW-1133">Transmembrane helix</keyword>
<dbReference type="STRING" id="1121326.CLMAG_41870"/>
<accession>A0A161X8D2</accession>
<dbReference type="RefSeq" id="WP_066626647.1">
    <property type="nucleotide sequence ID" value="NZ_FQXL01000008.1"/>
</dbReference>
<evidence type="ECO:0000313" key="3">
    <source>
        <dbReference type="Proteomes" id="UP000076603"/>
    </source>
</evidence>
<keyword evidence="1" id="KW-0472">Membrane</keyword>
<dbReference type="Proteomes" id="UP000076603">
    <property type="component" value="Unassembled WGS sequence"/>
</dbReference>
<keyword evidence="3" id="KW-1185">Reference proteome</keyword>